<name>Q8FMS3_COREF</name>
<dbReference type="AlphaFoldDB" id="Q8FMS3"/>
<organism evidence="1 2">
    <name type="scientific">Corynebacterium efficiens (strain DSM 44549 / YS-314 / AJ 12310 / JCM 11189 / NBRC 100395)</name>
    <dbReference type="NCBI Taxonomy" id="196164"/>
    <lineage>
        <taxon>Bacteria</taxon>
        <taxon>Bacillati</taxon>
        <taxon>Actinomycetota</taxon>
        <taxon>Actinomycetes</taxon>
        <taxon>Mycobacteriales</taxon>
        <taxon>Corynebacteriaceae</taxon>
        <taxon>Corynebacterium</taxon>
    </lineage>
</organism>
<dbReference type="Proteomes" id="UP000001409">
    <property type="component" value="Chromosome"/>
</dbReference>
<protein>
    <submittedName>
        <fullName evidence="1">Uncharacterized protein</fullName>
    </submittedName>
</protein>
<accession>Q8FMS3</accession>
<proteinExistence type="predicted"/>
<evidence type="ECO:0000313" key="1">
    <source>
        <dbReference type="EMBL" id="BAC19236.1"/>
    </source>
</evidence>
<dbReference type="EMBL" id="BA000035">
    <property type="protein sequence ID" value="BAC19236.1"/>
    <property type="molecule type" value="Genomic_DNA"/>
</dbReference>
<reference evidence="1 2" key="1">
    <citation type="journal article" date="2003" name="Genome Res.">
        <title>Comparative complete genome sequence analysis of the amino acid replacements responsible for the thermostability of Corynebacterium efficiens.</title>
        <authorList>
            <person name="Nishio Y."/>
            <person name="Nakamura Y."/>
            <person name="Kawarabayasi Y."/>
            <person name="Usuda Y."/>
            <person name="Kimura E."/>
            <person name="Sugimoto S."/>
            <person name="Matsui K."/>
            <person name="Yamagishi A."/>
            <person name="Kikuchi H."/>
            <person name="Ikeo K."/>
            <person name="Gojobori T."/>
        </authorList>
    </citation>
    <scope>NUCLEOTIDE SEQUENCE [LARGE SCALE GENOMIC DNA]</scope>
    <source>
        <strain evidence="2">DSM 44549 / YS-314 / AJ 12310 / JCM 11189 / NBRC 100395</strain>
    </source>
</reference>
<dbReference type="KEGG" id="cef:CE2427"/>
<sequence>MSTMKIMVDNGLFQFYPGLTLASLETWLLLVDHVDFATATHDLGARLVLQRPKGIAYLHSGAPFSHAL</sequence>
<keyword evidence="2" id="KW-1185">Reference proteome</keyword>
<evidence type="ECO:0000313" key="2">
    <source>
        <dbReference type="Proteomes" id="UP000001409"/>
    </source>
</evidence>
<dbReference type="HOGENOM" id="CLU_2786812_0_0_11"/>